<accession>A0A9P9FMC9</accession>
<dbReference type="AlphaFoldDB" id="A0A9P9FMC9"/>
<gene>
    <name evidence="1" type="ORF">EDB81DRAFT_918007</name>
</gene>
<evidence type="ECO:0000313" key="2">
    <source>
        <dbReference type="Proteomes" id="UP000738349"/>
    </source>
</evidence>
<name>A0A9P9FMC9_9HYPO</name>
<dbReference type="Proteomes" id="UP000738349">
    <property type="component" value="Unassembled WGS sequence"/>
</dbReference>
<reference evidence="1" key="1">
    <citation type="journal article" date="2021" name="Nat. Commun.">
        <title>Genetic determinants of endophytism in the Arabidopsis root mycobiome.</title>
        <authorList>
            <person name="Mesny F."/>
            <person name="Miyauchi S."/>
            <person name="Thiergart T."/>
            <person name="Pickel B."/>
            <person name="Atanasova L."/>
            <person name="Karlsson M."/>
            <person name="Huettel B."/>
            <person name="Barry K.W."/>
            <person name="Haridas S."/>
            <person name="Chen C."/>
            <person name="Bauer D."/>
            <person name="Andreopoulos W."/>
            <person name="Pangilinan J."/>
            <person name="LaButti K."/>
            <person name="Riley R."/>
            <person name="Lipzen A."/>
            <person name="Clum A."/>
            <person name="Drula E."/>
            <person name="Henrissat B."/>
            <person name="Kohler A."/>
            <person name="Grigoriev I.V."/>
            <person name="Martin F.M."/>
            <person name="Hacquard S."/>
        </authorList>
    </citation>
    <scope>NUCLEOTIDE SEQUENCE</scope>
    <source>
        <strain evidence="1">MPI-CAGE-AT-0147</strain>
    </source>
</reference>
<dbReference type="EMBL" id="JAGMUV010000003">
    <property type="protein sequence ID" value="KAH7165884.1"/>
    <property type="molecule type" value="Genomic_DNA"/>
</dbReference>
<evidence type="ECO:0000313" key="1">
    <source>
        <dbReference type="EMBL" id="KAH7165884.1"/>
    </source>
</evidence>
<organism evidence="1 2">
    <name type="scientific">Dactylonectria macrodidyma</name>
    <dbReference type="NCBI Taxonomy" id="307937"/>
    <lineage>
        <taxon>Eukaryota</taxon>
        <taxon>Fungi</taxon>
        <taxon>Dikarya</taxon>
        <taxon>Ascomycota</taxon>
        <taxon>Pezizomycotina</taxon>
        <taxon>Sordariomycetes</taxon>
        <taxon>Hypocreomycetidae</taxon>
        <taxon>Hypocreales</taxon>
        <taxon>Nectriaceae</taxon>
        <taxon>Dactylonectria</taxon>
    </lineage>
</organism>
<protein>
    <submittedName>
        <fullName evidence="1">Uncharacterized protein</fullName>
    </submittedName>
</protein>
<keyword evidence="2" id="KW-1185">Reference proteome</keyword>
<comment type="caution">
    <text evidence="1">The sequence shown here is derived from an EMBL/GenBank/DDBJ whole genome shotgun (WGS) entry which is preliminary data.</text>
</comment>
<proteinExistence type="predicted"/>
<sequence length="327" mass="37297">MQNNRRVKFTVDPKQMALVCPNWLQIRHDARSGAVRIKNVCLDEPEAEFAIRLLFDVAHGNREARDILRTATAKELFNVAEIYEWLGRPQILRPPPTIRPDRAQCFSVLPFPFLPPEIIAKGVRNLKSKAGTMDRISEWPLLGIVAKRFGLHDVGQDVERAVALSYRGDGSNIIDQAREWFTPGQWKAFHGLGFMADERLFRYRQMYIDCMFHSLHMLVEQLMNFEAGILPNKSLFRSWKYSHVAPCNQCTTLPMDTFLRALMAEHLWPLYPKSYQGSVNDLLDALQQAGRLMGMDELGHCNQYSHLLEYLDEAVAGVAKPAALSGV</sequence>
<dbReference type="OrthoDB" id="5042684at2759"/>